<keyword evidence="2" id="KW-1185">Reference proteome</keyword>
<evidence type="ECO:0000313" key="2">
    <source>
        <dbReference type="Proteomes" id="UP000238479"/>
    </source>
</evidence>
<evidence type="ECO:0000313" key="1">
    <source>
        <dbReference type="EMBL" id="PRQ32358.1"/>
    </source>
</evidence>
<sequence>MSSPQAHNSVPPGIPLTATGNGDPIATAHCVVNIPSTPSLFFLEKKIVCTYLPL</sequence>
<accession>A0A2P6QDU7</accession>
<name>A0A2P6QDU7_ROSCH</name>
<proteinExistence type="predicted"/>
<dbReference type="EMBL" id="PDCK01000043">
    <property type="protein sequence ID" value="PRQ32358.1"/>
    <property type="molecule type" value="Genomic_DNA"/>
</dbReference>
<reference evidence="1 2" key="1">
    <citation type="journal article" date="2018" name="Nat. Genet.">
        <title>The Rosa genome provides new insights in the design of modern roses.</title>
        <authorList>
            <person name="Bendahmane M."/>
        </authorList>
    </citation>
    <scope>NUCLEOTIDE SEQUENCE [LARGE SCALE GENOMIC DNA]</scope>
    <source>
        <strain evidence="2">cv. Old Blush</strain>
    </source>
</reference>
<gene>
    <name evidence="1" type="ORF">RchiOBHm_Chr5g0045481</name>
</gene>
<organism evidence="1 2">
    <name type="scientific">Rosa chinensis</name>
    <name type="common">China rose</name>
    <dbReference type="NCBI Taxonomy" id="74649"/>
    <lineage>
        <taxon>Eukaryota</taxon>
        <taxon>Viridiplantae</taxon>
        <taxon>Streptophyta</taxon>
        <taxon>Embryophyta</taxon>
        <taxon>Tracheophyta</taxon>
        <taxon>Spermatophyta</taxon>
        <taxon>Magnoliopsida</taxon>
        <taxon>eudicotyledons</taxon>
        <taxon>Gunneridae</taxon>
        <taxon>Pentapetalae</taxon>
        <taxon>rosids</taxon>
        <taxon>fabids</taxon>
        <taxon>Rosales</taxon>
        <taxon>Rosaceae</taxon>
        <taxon>Rosoideae</taxon>
        <taxon>Rosoideae incertae sedis</taxon>
        <taxon>Rosa</taxon>
    </lineage>
</organism>
<dbReference type="Gramene" id="PRQ32358">
    <property type="protein sequence ID" value="PRQ32358"/>
    <property type="gene ID" value="RchiOBHm_Chr5g0045481"/>
</dbReference>
<dbReference type="AlphaFoldDB" id="A0A2P6QDU7"/>
<protein>
    <submittedName>
        <fullName evidence="1">Uncharacterized protein</fullName>
    </submittedName>
</protein>
<dbReference type="Proteomes" id="UP000238479">
    <property type="component" value="Chromosome 5"/>
</dbReference>
<comment type="caution">
    <text evidence="1">The sequence shown here is derived from an EMBL/GenBank/DDBJ whole genome shotgun (WGS) entry which is preliminary data.</text>
</comment>